<protein>
    <submittedName>
        <fullName evidence="1">Uncharacterized protein</fullName>
    </submittedName>
</protein>
<organism evidence="1 2">
    <name type="scientific">Robbsia andropogonis</name>
    <dbReference type="NCBI Taxonomy" id="28092"/>
    <lineage>
        <taxon>Bacteria</taxon>
        <taxon>Pseudomonadati</taxon>
        <taxon>Pseudomonadota</taxon>
        <taxon>Betaproteobacteria</taxon>
        <taxon>Burkholderiales</taxon>
        <taxon>Burkholderiaceae</taxon>
        <taxon>Robbsia</taxon>
    </lineage>
</organism>
<accession>A0A0F5JTB2</accession>
<gene>
    <name evidence="1" type="ORF">WM40_26590</name>
</gene>
<sequence length="156" mass="18559">MDTVIEQDYEMLLRDMLLQSVDPAWTNVVMKWIRRFDGWYLKERESERNPQAAIAYDCLRREPIRRGVARTANLLAHLPFNRWTATTLLTIQRQWSPVDEDFRSFLTRNKDNGVYAFPLPEVPPQRRQDTLAYLRAMYELEVIKQKVLDQDLLGDD</sequence>
<evidence type="ECO:0000313" key="2">
    <source>
        <dbReference type="Proteomes" id="UP000033618"/>
    </source>
</evidence>
<dbReference type="RefSeq" id="WP_046154571.1">
    <property type="nucleotide sequence ID" value="NZ_LAQU01000143.1"/>
</dbReference>
<proteinExistence type="predicted"/>
<keyword evidence="2" id="KW-1185">Reference proteome</keyword>
<dbReference type="Proteomes" id="UP000033618">
    <property type="component" value="Unassembled WGS sequence"/>
</dbReference>
<dbReference type="EMBL" id="LAQU01000143">
    <property type="protein sequence ID" value="KKB60880.1"/>
    <property type="molecule type" value="Genomic_DNA"/>
</dbReference>
<evidence type="ECO:0000313" key="1">
    <source>
        <dbReference type="EMBL" id="KKB60880.1"/>
    </source>
</evidence>
<dbReference type="PATRIC" id="fig|28092.6.peg.6285"/>
<reference evidence="1 2" key="1">
    <citation type="submission" date="2015-03" db="EMBL/GenBank/DDBJ databases">
        <title>Draft Genome Sequence of Burkholderia andropogonis type strain ICMP2807, isolated from Sorghum bicolor.</title>
        <authorList>
            <person name="Lopes-Santos L."/>
            <person name="Castro D.B."/>
            <person name="Ottoboni L.M."/>
            <person name="Park D."/>
            <person name="Weirc B.S."/>
            <person name="Destefano S.A."/>
        </authorList>
    </citation>
    <scope>NUCLEOTIDE SEQUENCE [LARGE SCALE GENOMIC DNA]</scope>
    <source>
        <strain evidence="1 2">ICMP2807</strain>
    </source>
</reference>
<dbReference type="AlphaFoldDB" id="A0A0F5JTB2"/>
<comment type="caution">
    <text evidence="1">The sequence shown here is derived from an EMBL/GenBank/DDBJ whole genome shotgun (WGS) entry which is preliminary data.</text>
</comment>
<name>A0A0F5JTB2_9BURK</name>